<evidence type="ECO:0000313" key="3">
    <source>
        <dbReference type="Proteomes" id="UP000475862"/>
    </source>
</evidence>
<keyword evidence="1" id="KW-0472">Membrane</keyword>
<protein>
    <submittedName>
        <fullName evidence="2">Uncharacterized protein</fullName>
    </submittedName>
</protein>
<dbReference type="AlphaFoldDB" id="A0A6G0T1T8"/>
<evidence type="ECO:0000256" key="1">
    <source>
        <dbReference type="SAM" id="Phobius"/>
    </source>
</evidence>
<feature type="transmembrane region" description="Helical" evidence="1">
    <location>
        <begin position="176"/>
        <end position="199"/>
    </location>
</feature>
<comment type="caution">
    <text evidence="2">The sequence shown here is derived from an EMBL/GenBank/DDBJ whole genome shotgun (WGS) entry which is preliminary data.</text>
</comment>
<keyword evidence="3" id="KW-1185">Reference proteome</keyword>
<keyword evidence="1" id="KW-0812">Transmembrane</keyword>
<sequence>MYTRAPIYTIKYLISYTDRKFGFWIGRLTIGRQAILPQLRMLLTSILNQQNFNLFKRDLTFNCIQNEFKKKNIGPGLPRRIESQSNLFLIRVLATHTGNSITYRYLNQSMINKLFIYFISFSKLVLDGEMFYSLYNGKWKWTVTQYHSFVAPLRFITYWKSQFQKSYLVNTIVNRIFISLYSTTLFCFNVIMELMVLIIKLEKNLIYFN</sequence>
<organism evidence="2 3">
    <name type="scientific">Aphis glycines</name>
    <name type="common">Soybean aphid</name>
    <dbReference type="NCBI Taxonomy" id="307491"/>
    <lineage>
        <taxon>Eukaryota</taxon>
        <taxon>Metazoa</taxon>
        <taxon>Ecdysozoa</taxon>
        <taxon>Arthropoda</taxon>
        <taxon>Hexapoda</taxon>
        <taxon>Insecta</taxon>
        <taxon>Pterygota</taxon>
        <taxon>Neoptera</taxon>
        <taxon>Paraneoptera</taxon>
        <taxon>Hemiptera</taxon>
        <taxon>Sternorrhyncha</taxon>
        <taxon>Aphidomorpha</taxon>
        <taxon>Aphidoidea</taxon>
        <taxon>Aphididae</taxon>
        <taxon>Aphidini</taxon>
        <taxon>Aphis</taxon>
        <taxon>Aphis</taxon>
    </lineage>
</organism>
<accession>A0A6G0T1T8</accession>
<keyword evidence="1" id="KW-1133">Transmembrane helix</keyword>
<dbReference type="EMBL" id="VYZN01000071">
    <property type="protein sequence ID" value="KAE9524164.1"/>
    <property type="molecule type" value="Genomic_DNA"/>
</dbReference>
<name>A0A6G0T1T8_APHGL</name>
<dbReference type="Proteomes" id="UP000475862">
    <property type="component" value="Unassembled WGS sequence"/>
</dbReference>
<proteinExistence type="predicted"/>
<evidence type="ECO:0000313" key="2">
    <source>
        <dbReference type="EMBL" id="KAE9524164.1"/>
    </source>
</evidence>
<gene>
    <name evidence="2" type="ORF">AGLY_015409</name>
</gene>
<reference evidence="2 3" key="1">
    <citation type="submission" date="2019-08" db="EMBL/GenBank/DDBJ databases">
        <title>The genome of the soybean aphid Biotype 1, its phylome, world population structure and adaptation to the North American continent.</title>
        <authorList>
            <person name="Giordano R."/>
            <person name="Donthu R.K."/>
            <person name="Hernandez A.G."/>
            <person name="Wright C.L."/>
            <person name="Zimin A.V."/>
        </authorList>
    </citation>
    <scope>NUCLEOTIDE SEQUENCE [LARGE SCALE GENOMIC DNA]</scope>
    <source>
        <tissue evidence="2">Whole aphids</tissue>
    </source>
</reference>